<organism evidence="6 7">
    <name type="scientific">Apibacter mensalis</name>
    <dbReference type="NCBI Taxonomy" id="1586267"/>
    <lineage>
        <taxon>Bacteria</taxon>
        <taxon>Pseudomonadati</taxon>
        <taxon>Bacteroidota</taxon>
        <taxon>Flavobacteriia</taxon>
        <taxon>Flavobacteriales</taxon>
        <taxon>Weeksellaceae</taxon>
        <taxon>Apibacter</taxon>
    </lineage>
</organism>
<dbReference type="Proteomes" id="UP000182761">
    <property type="component" value="Unassembled WGS sequence"/>
</dbReference>
<dbReference type="OrthoDB" id="9815356at2"/>
<evidence type="ECO:0000256" key="4">
    <source>
        <dbReference type="SAM" id="Phobius"/>
    </source>
</evidence>
<feature type="transmembrane region" description="Helical" evidence="4">
    <location>
        <begin position="215"/>
        <end position="236"/>
    </location>
</feature>
<feature type="transmembrane region" description="Helical" evidence="4">
    <location>
        <begin position="282"/>
        <end position="299"/>
    </location>
</feature>
<feature type="transmembrane region" description="Helical" evidence="4">
    <location>
        <begin position="343"/>
        <end position="362"/>
    </location>
</feature>
<dbReference type="GO" id="GO:0022857">
    <property type="term" value="F:transmembrane transporter activity"/>
    <property type="evidence" value="ECO:0007669"/>
    <property type="project" value="InterPro"/>
</dbReference>
<protein>
    <submittedName>
        <fullName evidence="6">Predicted arabinose efflux permease, MFS family</fullName>
    </submittedName>
</protein>
<evidence type="ECO:0000256" key="1">
    <source>
        <dbReference type="ARBA" id="ARBA00022692"/>
    </source>
</evidence>
<gene>
    <name evidence="6" type="ORF">Ga0061079_10722</name>
</gene>
<dbReference type="AlphaFoldDB" id="A0A0X3APV2"/>
<keyword evidence="1 4" id="KW-0812">Transmembrane</keyword>
<dbReference type="Pfam" id="PF07690">
    <property type="entry name" value="MFS_1"/>
    <property type="match status" value="1"/>
</dbReference>
<dbReference type="InterPro" id="IPR011701">
    <property type="entry name" value="MFS"/>
</dbReference>
<feature type="transmembrane region" description="Helical" evidence="4">
    <location>
        <begin position="305"/>
        <end position="323"/>
    </location>
</feature>
<dbReference type="CDD" id="cd17324">
    <property type="entry name" value="MFS_NepI_like"/>
    <property type="match status" value="1"/>
</dbReference>
<evidence type="ECO:0000313" key="7">
    <source>
        <dbReference type="Proteomes" id="UP000182761"/>
    </source>
</evidence>
<feature type="transmembrane region" description="Helical" evidence="4">
    <location>
        <begin position="49"/>
        <end position="67"/>
    </location>
</feature>
<accession>A0A0X3APV2</accession>
<dbReference type="RefSeq" id="WP_055425618.1">
    <property type="nucleotide sequence ID" value="NZ_FCOR01000007.1"/>
</dbReference>
<proteinExistence type="predicted"/>
<evidence type="ECO:0000313" key="6">
    <source>
        <dbReference type="EMBL" id="CVK16420.1"/>
    </source>
</evidence>
<dbReference type="InterPro" id="IPR020846">
    <property type="entry name" value="MFS_dom"/>
</dbReference>
<feature type="transmembrane region" description="Helical" evidence="4">
    <location>
        <begin position="368"/>
        <end position="389"/>
    </location>
</feature>
<keyword evidence="7" id="KW-1185">Reference proteome</keyword>
<feature type="transmembrane region" description="Helical" evidence="4">
    <location>
        <begin position="256"/>
        <end position="275"/>
    </location>
</feature>
<reference evidence="6 7" key="1">
    <citation type="submission" date="2016-01" db="EMBL/GenBank/DDBJ databases">
        <authorList>
            <person name="McClelland M."/>
            <person name="Jain A."/>
            <person name="Saraogi P."/>
            <person name="Mendelson R."/>
            <person name="Westerman R."/>
            <person name="SanMiguel P."/>
            <person name="Csonka L."/>
        </authorList>
    </citation>
    <scope>NUCLEOTIDE SEQUENCE [LARGE SCALE GENOMIC DNA]</scope>
    <source>
        <strain evidence="6 7">R-53146</strain>
    </source>
</reference>
<sequence>MDISQPKLTPKILWLMTISSGLVVANNYYNQPLLGLMAKDFNVSESQISGITMFTQIGYACGLFFLIPLGDMFRRKKIILIDFIFIISSLLAMAVSPSVKLLLPISFIIGFTSVIPQLFIPMAATLAAPEDKSKAVGFVMSGLLLGILGSRVISGYIGDILGWREMYFIAAILMGIVYIFIYVNLSEIYPQFKGNYKNLMLSLVKLFKSDPSLRFAALRGGLSFASLSAFWTPLVFHLEENFHLSKGTASNIAGKFGLVGAFGALAAALMGKVIYKFNKNTILIFTALMIIISWIIFYYGGYTYIGLTIGIILIDIGVQSTQITNQSIIFSNHPEAENRVNTIYMTSYFIGGSMGTFISAYAFEMYNWAGVVGVGGLFALIMLVFHLILMKK</sequence>
<dbReference type="InterPro" id="IPR036259">
    <property type="entry name" value="MFS_trans_sf"/>
</dbReference>
<feature type="transmembrane region" description="Helical" evidence="4">
    <location>
        <begin position="135"/>
        <end position="154"/>
    </location>
</feature>
<evidence type="ECO:0000256" key="3">
    <source>
        <dbReference type="ARBA" id="ARBA00023136"/>
    </source>
</evidence>
<feature type="transmembrane region" description="Helical" evidence="4">
    <location>
        <begin position="12"/>
        <end position="29"/>
    </location>
</feature>
<dbReference type="SUPFAM" id="SSF103473">
    <property type="entry name" value="MFS general substrate transporter"/>
    <property type="match status" value="1"/>
</dbReference>
<dbReference type="STRING" id="1586267.GCA_001418685_01273"/>
<feature type="transmembrane region" description="Helical" evidence="4">
    <location>
        <begin position="79"/>
        <end position="99"/>
    </location>
</feature>
<evidence type="ECO:0000256" key="2">
    <source>
        <dbReference type="ARBA" id="ARBA00022989"/>
    </source>
</evidence>
<dbReference type="PROSITE" id="PS50850">
    <property type="entry name" value="MFS"/>
    <property type="match status" value="1"/>
</dbReference>
<name>A0A0X3APV2_9FLAO</name>
<keyword evidence="3 4" id="KW-0472">Membrane</keyword>
<dbReference type="PANTHER" id="PTHR42910:SF1">
    <property type="entry name" value="MAJOR FACILITATOR SUPERFAMILY (MFS) PROFILE DOMAIN-CONTAINING PROTEIN"/>
    <property type="match status" value="1"/>
</dbReference>
<feature type="transmembrane region" description="Helical" evidence="4">
    <location>
        <begin position="105"/>
        <end position="128"/>
    </location>
</feature>
<feature type="domain" description="Major facilitator superfamily (MFS) profile" evidence="5">
    <location>
        <begin position="1"/>
        <end position="392"/>
    </location>
</feature>
<dbReference type="EMBL" id="FCOR01000007">
    <property type="protein sequence ID" value="CVK16420.1"/>
    <property type="molecule type" value="Genomic_DNA"/>
</dbReference>
<dbReference type="PANTHER" id="PTHR42910">
    <property type="entry name" value="TRANSPORTER SCO4007-RELATED"/>
    <property type="match status" value="1"/>
</dbReference>
<keyword evidence="2 4" id="KW-1133">Transmembrane helix</keyword>
<dbReference type="Gene3D" id="1.20.1250.20">
    <property type="entry name" value="MFS general substrate transporter like domains"/>
    <property type="match status" value="1"/>
</dbReference>
<feature type="transmembrane region" description="Helical" evidence="4">
    <location>
        <begin position="166"/>
        <end position="185"/>
    </location>
</feature>
<evidence type="ECO:0000259" key="5">
    <source>
        <dbReference type="PROSITE" id="PS50850"/>
    </source>
</evidence>